<dbReference type="InterPro" id="IPR007284">
    <property type="entry name" value="Ground-like_dom"/>
</dbReference>
<protein>
    <submittedName>
        <fullName evidence="4">Ground-like domain-containing protein</fullName>
    </submittedName>
</protein>
<dbReference type="AlphaFoldDB" id="A0AAF3FEX6"/>
<sequence>MYSLLLFLSILTPSAATFGGCCGMSLPPPCPPPPPPQMCLPQPPPCPPPPMCPPQFCPPPPMCPPPPPPPPPPMCPPPLPPPPSPCMSYAPQPVFQQYTQPPANDCCCRCGSPCAFRARRAKTLGSKLFDLSHDEEDLDPTCSSKKLRQVLIDNMTTDPSSTKRAVQKAAEEKLFGKFNVICAAGDFSYVAYTDTYCQHSNGDVTCYVFRPM</sequence>
<reference evidence="4" key="1">
    <citation type="submission" date="2024-02" db="UniProtKB">
        <authorList>
            <consortium name="WormBaseParasite"/>
        </authorList>
    </citation>
    <scope>IDENTIFICATION</scope>
</reference>
<dbReference type="PRINTS" id="PR01217">
    <property type="entry name" value="PRICHEXTENSN"/>
</dbReference>
<evidence type="ECO:0000256" key="1">
    <source>
        <dbReference type="SAM" id="SignalP"/>
    </source>
</evidence>
<keyword evidence="3" id="KW-1185">Reference proteome</keyword>
<name>A0AAF3FEX6_9BILA</name>
<organism evidence="3 4">
    <name type="scientific">Mesorhabditis belari</name>
    <dbReference type="NCBI Taxonomy" id="2138241"/>
    <lineage>
        <taxon>Eukaryota</taxon>
        <taxon>Metazoa</taxon>
        <taxon>Ecdysozoa</taxon>
        <taxon>Nematoda</taxon>
        <taxon>Chromadorea</taxon>
        <taxon>Rhabditida</taxon>
        <taxon>Rhabditina</taxon>
        <taxon>Rhabditomorpha</taxon>
        <taxon>Rhabditoidea</taxon>
        <taxon>Rhabditidae</taxon>
        <taxon>Mesorhabditinae</taxon>
        <taxon>Mesorhabditis</taxon>
    </lineage>
</organism>
<evidence type="ECO:0000259" key="2">
    <source>
        <dbReference type="Pfam" id="PF04155"/>
    </source>
</evidence>
<keyword evidence="1" id="KW-0732">Signal</keyword>
<accession>A0AAF3FEX6</accession>
<feature type="domain" description="Ground-like" evidence="2">
    <location>
        <begin position="139"/>
        <end position="209"/>
    </location>
</feature>
<feature type="signal peptide" evidence="1">
    <location>
        <begin position="1"/>
        <end position="16"/>
    </location>
</feature>
<dbReference type="Proteomes" id="UP000887575">
    <property type="component" value="Unassembled WGS sequence"/>
</dbReference>
<evidence type="ECO:0000313" key="4">
    <source>
        <dbReference type="WBParaSite" id="MBELARI_LOCUS5422"/>
    </source>
</evidence>
<dbReference type="WBParaSite" id="MBELARI_LOCUS5422">
    <property type="protein sequence ID" value="MBELARI_LOCUS5422"/>
    <property type="gene ID" value="MBELARI_LOCUS5422"/>
</dbReference>
<dbReference type="Pfam" id="PF04155">
    <property type="entry name" value="Ground-like"/>
    <property type="match status" value="1"/>
</dbReference>
<evidence type="ECO:0000313" key="3">
    <source>
        <dbReference type="Proteomes" id="UP000887575"/>
    </source>
</evidence>
<proteinExistence type="predicted"/>
<feature type="chain" id="PRO_5041973134" evidence="1">
    <location>
        <begin position="17"/>
        <end position="212"/>
    </location>
</feature>